<dbReference type="EMBL" id="PKQE01000008">
    <property type="protein sequence ID" value="PLC40050.1"/>
    <property type="molecule type" value="Genomic_DNA"/>
</dbReference>
<dbReference type="InterPro" id="IPR013783">
    <property type="entry name" value="Ig-like_fold"/>
</dbReference>
<feature type="chain" id="PRO_5014562691" evidence="2">
    <location>
        <begin position="24"/>
        <end position="206"/>
    </location>
</feature>
<dbReference type="Proteomes" id="UP000234456">
    <property type="component" value="Unassembled WGS sequence"/>
</dbReference>
<organism evidence="4 5">
    <name type="scientific">Ralstonia pickettii</name>
    <name type="common">Burkholderia pickettii</name>
    <dbReference type="NCBI Taxonomy" id="329"/>
    <lineage>
        <taxon>Bacteria</taxon>
        <taxon>Pseudomonadati</taxon>
        <taxon>Pseudomonadota</taxon>
        <taxon>Betaproteobacteria</taxon>
        <taxon>Burkholderiales</taxon>
        <taxon>Burkholderiaceae</taxon>
        <taxon>Ralstonia</taxon>
    </lineage>
</organism>
<comment type="caution">
    <text evidence="4">The sequence shown here is derived from an EMBL/GenBank/DDBJ whole genome shotgun (WGS) entry which is preliminary data.</text>
</comment>
<dbReference type="EMBL" id="PKQE01000001">
    <property type="protein sequence ID" value="PLC43295.1"/>
    <property type="molecule type" value="Genomic_DNA"/>
</dbReference>
<dbReference type="AlphaFoldDB" id="A0A2N4TUC4"/>
<evidence type="ECO:0000313" key="5">
    <source>
        <dbReference type="Proteomes" id="UP000234456"/>
    </source>
</evidence>
<feature type="signal peptide" evidence="2">
    <location>
        <begin position="1"/>
        <end position="23"/>
    </location>
</feature>
<reference evidence="4 5" key="1">
    <citation type="submission" date="2017-12" db="EMBL/GenBank/DDBJ databases">
        <title>Draft genome sequence of Ralstonia pickettii 52.</title>
        <authorList>
            <person name="Zheng B."/>
        </authorList>
    </citation>
    <scope>NUCLEOTIDE SEQUENCE [LARGE SCALE GENOMIC DNA]</scope>
    <source>
        <strain evidence="4 5">52</strain>
    </source>
</reference>
<feature type="region of interest" description="Disordered" evidence="1">
    <location>
        <begin position="162"/>
        <end position="197"/>
    </location>
</feature>
<gene>
    <name evidence="4" type="ORF">C0Q88_00720</name>
    <name evidence="3" type="ORF">C0Q88_23830</name>
</gene>
<evidence type="ECO:0000256" key="1">
    <source>
        <dbReference type="SAM" id="MobiDB-lite"/>
    </source>
</evidence>
<protein>
    <submittedName>
        <fullName evidence="4">Uncharacterized protein</fullName>
    </submittedName>
</protein>
<accession>A0A2N4TUC4</accession>
<dbReference type="Gene3D" id="2.60.40.10">
    <property type="entry name" value="Immunoglobulins"/>
    <property type="match status" value="1"/>
</dbReference>
<proteinExistence type="predicted"/>
<sequence length="206" mass="22096">MKNSSALLAILLTSAIAVPPAVAQQIGPQDDDLLDVPLMAVGKPSTYLSSFVAQSFPAKKLRLDRTHSVSLKFRNAGTATWRAGEVVLVNTSGNEFIASAVGLPAMVLPGAEVQFDFQVRVPCIWEGVFPILWCKSFPFQYQLANNGIRFGDPSPYMSQLFENTDESGGGGTPAPEPGMIDLPVPGGPPPRTLPKVDHPVLLKDLR</sequence>
<evidence type="ECO:0000313" key="4">
    <source>
        <dbReference type="EMBL" id="PLC43295.1"/>
    </source>
</evidence>
<dbReference type="RefSeq" id="WP_102063965.1">
    <property type="nucleotide sequence ID" value="NZ_PKQE01000001.1"/>
</dbReference>
<keyword evidence="2" id="KW-0732">Signal</keyword>
<evidence type="ECO:0000313" key="3">
    <source>
        <dbReference type="EMBL" id="PLC40050.1"/>
    </source>
</evidence>
<evidence type="ECO:0000256" key="2">
    <source>
        <dbReference type="SAM" id="SignalP"/>
    </source>
</evidence>
<name>A0A2N4TUC4_RALPI</name>